<dbReference type="Gene3D" id="1.20.1440.120">
    <property type="entry name" value="Recombination protein O, C-terminal domain"/>
    <property type="match status" value="1"/>
</dbReference>
<evidence type="ECO:0000259" key="8">
    <source>
        <dbReference type="Pfam" id="PF11967"/>
    </source>
</evidence>
<accession>A0A517MEE9</accession>
<dbReference type="PANTHER" id="PTHR33991">
    <property type="entry name" value="DNA REPAIR PROTEIN RECO"/>
    <property type="match status" value="1"/>
</dbReference>
<dbReference type="SUPFAM" id="SSF50249">
    <property type="entry name" value="Nucleic acid-binding proteins"/>
    <property type="match status" value="1"/>
</dbReference>
<dbReference type="OrthoDB" id="9797083at2"/>
<evidence type="ECO:0000256" key="6">
    <source>
        <dbReference type="ARBA" id="ARBA00033409"/>
    </source>
</evidence>
<evidence type="ECO:0000256" key="5">
    <source>
        <dbReference type="ARBA" id="ARBA00023204"/>
    </source>
</evidence>
<protein>
    <recommendedName>
        <fullName evidence="2 7">DNA repair protein RecO</fullName>
    </recommendedName>
    <alternativeName>
        <fullName evidence="6 7">Recombination protein O</fullName>
    </alternativeName>
</protein>
<keyword evidence="4 7" id="KW-0233">DNA recombination</keyword>
<dbReference type="GO" id="GO:0006310">
    <property type="term" value="P:DNA recombination"/>
    <property type="evidence" value="ECO:0007669"/>
    <property type="project" value="UniProtKB-UniRule"/>
</dbReference>
<feature type="domain" description="DNA replication/recombination mediator RecO N-terminal" evidence="8">
    <location>
        <begin position="1"/>
        <end position="77"/>
    </location>
</feature>
<dbReference type="NCBIfam" id="TIGR00613">
    <property type="entry name" value="reco"/>
    <property type="match status" value="1"/>
</dbReference>
<dbReference type="Gene3D" id="2.40.50.140">
    <property type="entry name" value="Nucleic acid-binding proteins"/>
    <property type="match status" value="1"/>
</dbReference>
<keyword evidence="5 7" id="KW-0234">DNA repair</keyword>
<dbReference type="InterPro" id="IPR012340">
    <property type="entry name" value="NA-bd_OB-fold"/>
</dbReference>
<dbReference type="InterPro" id="IPR003717">
    <property type="entry name" value="RecO"/>
</dbReference>
<dbReference type="AlphaFoldDB" id="A0A517MEE9"/>
<dbReference type="Proteomes" id="UP000320672">
    <property type="component" value="Chromosome"/>
</dbReference>
<evidence type="ECO:0000313" key="9">
    <source>
        <dbReference type="EMBL" id="QDS93262.1"/>
    </source>
</evidence>
<comment type="function">
    <text evidence="7">Involved in DNA repair and RecF pathway recombination.</text>
</comment>
<proteinExistence type="inferred from homology"/>
<keyword evidence="3 7" id="KW-0227">DNA damage</keyword>
<keyword evidence="10" id="KW-1185">Reference proteome</keyword>
<sequence>MEKSDAIVLRTIEFSETSLIVTLLTREFGKLGAIAKGARRPKGPFESALNLLSVCRIVVIRKANDNLDLLTEAKLERRFRATELPGLTQQQRLNRLYAGYYIAEMLRLWTDDSDPHPDLYDATLQTLKRIDGDAPLGASVLAFELQAIHLLGHGPRTDSCVDCSAPMDHRSPNFDKKTVTFGLLEGGVLCDRCSPNHHQTVVCSPNALQALQKGLCLEGIPPETFTPANYSELRPLVSRYIVTMLGFVPRMSRFLPTAVDV</sequence>
<organism evidence="9 10">
    <name type="scientific">Roseimaritima multifibrata</name>
    <dbReference type="NCBI Taxonomy" id="1930274"/>
    <lineage>
        <taxon>Bacteria</taxon>
        <taxon>Pseudomonadati</taxon>
        <taxon>Planctomycetota</taxon>
        <taxon>Planctomycetia</taxon>
        <taxon>Pirellulales</taxon>
        <taxon>Pirellulaceae</taxon>
        <taxon>Roseimaritima</taxon>
    </lineage>
</organism>
<evidence type="ECO:0000256" key="3">
    <source>
        <dbReference type="ARBA" id="ARBA00022763"/>
    </source>
</evidence>
<dbReference type="RefSeq" id="WP_145351459.1">
    <property type="nucleotide sequence ID" value="NZ_CP036262.1"/>
</dbReference>
<dbReference type="GO" id="GO:0043590">
    <property type="term" value="C:bacterial nucleoid"/>
    <property type="evidence" value="ECO:0007669"/>
    <property type="project" value="TreeGrafter"/>
</dbReference>
<gene>
    <name evidence="7 9" type="primary">recO</name>
    <name evidence="9" type="ORF">FF011L_20240</name>
</gene>
<dbReference type="EMBL" id="CP036262">
    <property type="protein sequence ID" value="QDS93262.1"/>
    <property type="molecule type" value="Genomic_DNA"/>
</dbReference>
<comment type="similarity">
    <text evidence="1 7">Belongs to the RecO family.</text>
</comment>
<dbReference type="InterPro" id="IPR022572">
    <property type="entry name" value="DNA_rep/recomb_RecO_N"/>
</dbReference>
<dbReference type="Pfam" id="PF02565">
    <property type="entry name" value="RecO_C"/>
    <property type="match status" value="1"/>
</dbReference>
<evidence type="ECO:0000256" key="4">
    <source>
        <dbReference type="ARBA" id="ARBA00023172"/>
    </source>
</evidence>
<dbReference type="Pfam" id="PF11967">
    <property type="entry name" value="RecO_N"/>
    <property type="match status" value="1"/>
</dbReference>
<reference evidence="9 10" key="1">
    <citation type="submission" date="2019-02" db="EMBL/GenBank/DDBJ databases">
        <title>Deep-cultivation of Planctomycetes and their phenomic and genomic characterization uncovers novel biology.</title>
        <authorList>
            <person name="Wiegand S."/>
            <person name="Jogler M."/>
            <person name="Boedeker C."/>
            <person name="Pinto D."/>
            <person name="Vollmers J."/>
            <person name="Rivas-Marin E."/>
            <person name="Kohn T."/>
            <person name="Peeters S.H."/>
            <person name="Heuer A."/>
            <person name="Rast P."/>
            <person name="Oberbeckmann S."/>
            <person name="Bunk B."/>
            <person name="Jeske O."/>
            <person name="Meyerdierks A."/>
            <person name="Storesund J.E."/>
            <person name="Kallscheuer N."/>
            <person name="Luecker S."/>
            <person name="Lage O.M."/>
            <person name="Pohl T."/>
            <person name="Merkel B.J."/>
            <person name="Hornburger P."/>
            <person name="Mueller R.-W."/>
            <person name="Bruemmer F."/>
            <person name="Labrenz M."/>
            <person name="Spormann A.M."/>
            <person name="Op den Camp H."/>
            <person name="Overmann J."/>
            <person name="Amann R."/>
            <person name="Jetten M.S.M."/>
            <person name="Mascher T."/>
            <person name="Medema M.H."/>
            <person name="Devos D.P."/>
            <person name="Kaster A.-K."/>
            <person name="Ovreas L."/>
            <person name="Rohde M."/>
            <person name="Galperin M.Y."/>
            <person name="Jogler C."/>
        </authorList>
    </citation>
    <scope>NUCLEOTIDE SEQUENCE [LARGE SCALE GENOMIC DNA]</scope>
    <source>
        <strain evidence="9 10">FF011L</strain>
    </source>
</reference>
<dbReference type="SUPFAM" id="SSF57863">
    <property type="entry name" value="ArfGap/RecO-like zinc finger"/>
    <property type="match status" value="1"/>
</dbReference>
<evidence type="ECO:0000256" key="7">
    <source>
        <dbReference type="HAMAP-Rule" id="MF_00201"/>
    </source>
</evidence>
<dbReference type="InterPro" id="IPR037278">
    <property type="entry name" value="ARFGAP/RecO"/>
</dbReference>
<evidence type="ECO:0000313" key="10">
    <source>
        <dbReference type="Proteomes" id="UP000320672"/>
    </source>
</evidence>
<dbReference type="PANTHER" id="PTHR33991:SF1">
    <property type="entry name" value="DNA REPAIR PROTEIN RECO"/>
    <property type="match status" value="1"/>
</dbReference>
<evidence type="ECO:0000256" key="1">
    <source>
        <dbReference type="ARBA" id="ARBA00007452"/>
    </source>
</evidence>
<dbReference type="HAMAP" id="MF_00201">
    <property type="entry name" value="RecO"/>
    <property type="match status" value="1"/>
</dbReference>
<evidence type="ECO:0000256" key="2">
    <source>
        <dbReference type="ARBA" id="ARBA00021310"/>
    </source>
</evidence>
<dbReference type="GO" id="GO:0006302">
    <property type="term" value="P:double-strand break repair"/>
    <property type="evidence" value="ECO:0007669"/>
    <property type="project" value="TreeGrafter"/>
</dbReference>
<name>A0A517MEE9_9BACT</name>
<dbReference type="InterPro" id="IPR042242">
    <property type="entry name" value="RecO_C"/>
</dbReference>
<dbReference type="KEGG" id="rml:FF011L_20240"/>